<protein>
    <submittedName>
        <fullName evidence="2">Uncharacterized protein</fullName>
    </submittedName>
</protein>
<proteinExistence type="predicted"/>
<reference evidence="2" key="1">
    <citation type="submission" date="2021-01" db="EMBL/GenBank/DDBJ databases">
        <authorList>
            <person name="Corre E."/>
            <person name="Pelletier E."/>
            <person name="Niang G."/>
            <person name="Scheremetjew M."/>
            <person name="Finn R."/>
            <person name="Kale V."/>
            <person name="Holt S."/>
            <person name="Cochrane G."/>
            <person name="Meng A."/>
            <person name="Brown T."/>
            <person name="Cohen L."/>
        </authorList>
    </citation>
    <scope>NUCLEOTIDE SEQUENCE</scope>
    <source>
        <strain evidence="2">CCMP1594</strain>
    </source>
</reference>
<feature type="compositionally biased region" description="Gly residues" evidence="1">
    <location>
        <begin position="102"/>
        <end position="115"/>
    </location>
</feature>
<name>A0A7S4LDU4_9EUGL</name>
<dbReference type="AlphaFoldDB" id="A0A7S4LDU4"/>
<evidence type="ECO:0000313" key="2">
    <source>
        <dbReference type="EMBL" id="CAE0822904.1"/>
    </source>
</evidence>
<dbReference type="EMBL" id="HBJA01098676">
    <property type="protein sequence ID" value="CAE0822904.1"/>
    <property type="molecule type" value="Transcribed_RNA"/>
</dbReference>
<evidence type="ECO:0000256" key="1">
    <source>
        <dbReference type="SAM" id="MobiDB-lite"/>
    </source>
</evidence>
<feature type="region of interest" description="Disordered" evidence="1">
    <location>
        <begin position="96"/>
        <end position="115"/>
    </location>
</feature>
<gene>
    <name evidence="2" type="ORF">EGYM00163_LOCUS34105</name>
</gene>
<sequence>MYCPRTAILGQCSGRPPVRHVSISNEGRSSSTAIGPANDCKWVFNEVPLTPQRHAVVHFEGENGPFFNQFQETHEEARSSSQVLIRPRLRCAGVGLGRAERGGGGQAGARAGGQG</sequence>
<accession>A0A7S4LDU4</accession>
<organism evidence="2">
    <name type="scientific">Eutreptiella gymnastica</name>
    <dbReference type="NCBI Taxonomy" id="73025"/>
    <lineage>
        <taxon>Eukaryota</taxon>
        <taxon>Discoba</taxon>
        <taxon>Euglenozoa</taxon>
        <taxon>Euglenida</taxon>
        <taxon>Spirocuta</taxon>
        <taxon>Euglenophyceae</taxon>
        <taxon>Eutreptiales</taxon>
        <taxon>Eutreptiaceae</taxon>
        <taxon>Eutreptiella</taxon>
    </lineage>
</organism>